<dbReference type="EMBL" id="LS480641">
    <property type="protein sequence ID" value="SPT20449.1"/>
    <property type="molecule type" value="Genomic_DNA"/>
</dbReference>
<protein>
    <submittedName>
        <fullName evidence="1">Uncharacterized protein</fullName>
    </submittedName>
</protein>
<accession>A0A7H4LPB0</accession>
<dbReference type="PANTHER" id="PTHR37610">
    <property type="entry name" value="CCHC-TYPE DOMAIN-CONTAINING PROTEIN"/>
    <property type="match status" value="1"/>
</dbReference>
<evidence type="ECO:0000313" key="2">
    <source>
        <dbReference type="Proteomes" id="UP000280104"/>
    </source>
</evidence>
<dbReference type="PANTHER" id="PTHR37610:SF40">
    <property type="entry name" value="OS01G0909600 PROTEIN"/>
    <property type="match status" value="1"/>
</dbReference>
<dbReference type="AlphaFoldDB" id="A0A7H4LPB0"/>
<reference evidence="1 2" key="1">
    <citation type="submission" date="2018-05" db="EMBL/GenBank/DDBJ databases">
        <authorList>
            <person name="Thind KAUR A."/>
        </authorList>
    </citation>
    <scope>NUCLEOTIDE SEQUENCE [LARGE SCALE GENOMIC DNA]</scope>
</reference>
<name>A0A7H4LPB0_WHEAT</name>
<organism evidence="1 2">
    <name type="scientific">Triticum aestivum</name>
    <name type="common">Wheat</name>
    <dbReference type="NCBI Taxonomy" id="4565"/>
    <lineage>
        <taxon>Eukaryota</taxon>
        <taxon>Viridiplantae</taxon>
        <taxon>Streptophyta</taxon>
        <taxon>Embryophyta</taxon>
        <taxon>Tracheophyta</taxon>
        <taxon>Spermatophyta</taxon>
        <taxon>Magnoliopsida</taxon>
        <taxon>Liliopsida</taxon>
        <taxon>Poales</taxon>
        <taxon>Poaceae</taxon>
        <taxon>BOP clade</taxon>
        <taxon>Pooideae</taxon>
        <taxon>Triticodae</taxon>
        <taxon>Triticeae</taxon>
        <taxon>Triticinae</taxon>
        <taxon>Triticum</taxon>
    </lineage>
</organism>
<sequence length="218" mass="23965">MAEPTGLAEALEKLAKILAESNSGAIVPRQEVAQKLEMSPLDMKLEGATNYLSWSRRALWAVEQKELDGYLLGTVVEPGDKRSAEGKRWKVIHSVLMLWLLNSVVPSIGRSVEGLSSPAEIWTILSTQYSGKGNVMLIAQIEDKIRLLRQDDGMKASLLHQPSLPTIPEAIAAMTQEEVRLSLEHADVKVVPASTFAVTERMEWGDPTKCHICGEVGH</sequence>
<gene>
    <name evidence="1" type="ORF">CAMPLR22A2D_LOCUS5080</name>
</gene>
<evidence type="ECO:0000313" key="1">
    <source>
        <dbReference type="EMBL" id="SPT20449.1"/>
    </source>
</evidence>
<dbReference type="Proteomes" id="UP000280104">
    <property type="component" value="Chromosome II"/>
</dbReference>
<proteinExistence type="predicted"/>